<feature type="transmembrane region" description="Helical" evidence="1">
    <location>
        <begin position="53"/>
        <end position="73"/>
    </location>
</feature>
<proteinExistence type="predicted"/>
<keyword evidence="1" id="KW-0812">Transmembrane</keyword>
<reference evidence="2 3" key="1">
    <citation type="submission" date="2019-03" db="EMBL/GenBank/DDBJ databases">
        <title>Genomic Encyclopedia of Type Strains, Phase IV (KMG-IV): sequencing the most valuable type-strain genomes for metagenomic binning, comparative biology and taxonomic classification.</title>
        <authorList>
            <person name="Goeker M."/>
        </authorList>
    </citation>
    <scope>NUCLEOTIDE SEQUENCE [LARGE SCALE GENOMIC DNA]</scope>
    <source>
        <strain evidence="2 3">DSM 22362</strain>
    </source>
</reference>
<dbReference type="AlphaFoldDB" id="A0A4R3VYG3"/>
<feature type="transmembrane region" description="Helical" evidence="1">
    <location>
        <begin position="154"/>
        <end position="179"/>
    </location>
</feature>
<sequence>MRSVHRIAFQNLLFITINFLWIILIDNNKIYGSTMYEIFDKHWSYLTPHVFTFNIWKVISLLLVLTAIMYCIILQREEEENSLLAEQLDRSGNWMLINQLFLGLSMVLKLNEHLTLAFICSLATYYTLNKLNYMFKIRESHNPAFIHILTRTSLGIYSGWFIYILGYNGIPLINILLGIEPTHAITFYASILYLILSFGYIMYKSILCRLPAVLIGYTIGVLGAYYYNLSHVLDRPYTVYMHYTLLVILTVATATIIYLLIQKGKDLFLAD</sequence>
<accession>A0A4R3VYG3</accession>
<keyword evidence="1" id="KW-0472">Membrane</keyword>
<feature type="transmembrane region" description="Helical" evidence="1">
    <location>
        <begin position="7"/>
        <end position="25"/>
    </location>
</feature>
<keyword evidence="1" id="KW-1133">Transmembrane helix</keyword>
<gene>
    <name evidence="2" type="ORF">EDC17_101539</name>
</gene>
<feature type="transmembrane region" description="Helical" evidence="1">
    <location>
        <begin position="210"/>
        <end position="228"/>
    </location>
</feature>
<feature type="transmembrane region" description="Helical" evidence="1">
    <location>
        <begin position="240"/>
        <end position="261"/>
    </location>
</feature>
<comment type="caution">
    <text evidence="2">The sequence shown here is derived from an EMBL/GenBank/DDBJ whole genome shotgun (WGS) entry which is preliminary data.</text>
</comment>
<protein>
    <submittedName>
        <fullName evidence="2">Uncharacterized protein</fullName>
    </submittedName>
</protein>
<evidence type="ECO:0000313" key="2">
    <source>
        <dbReference type="EMBL" id="TCV15143.1"/>
    </source>
</evidence>
<keyword evidence="3" id="KW-1185">Reference proteome</keyword>
<dbReference type="EMBL" id="SMBZ01000015">
    <property type="protein sequence ID" value="TCV15143.1"/>
    <property type="molecule type" value="Genomic_DNA"/>
</dbReference>
<name>A0A4R3VYG3_9SPHI</name>
<feature type="transmembrane region" description="Helical" evidence="1">
    <location>
        <begin position="185"/>
        <end position="203"/>
    </location>
</feature>
<organism evidence="2 3">
    <name type="scientific">Sphingobacterium alimentarium</name>
    <dbReference type="NCBI Taxonomy" id="797292"/>
    <lineage>
        <taxon>Bacteria</taxon>
        <taxon>Pseudomonadati</taxon>
        <taxon>Bacteroidota</taxon>
        <taxon>Sphingobacteriia</taxon>
        <taxon>Sphingobacteriales</taxon>
        <taxon>Sphingobacteriaceae</taxon>
        <taxon>Sphingobacterium</taxon>
    </lineage>
</organism>
<dbReference type="Proteomes" id="UP000295197">
    <property type="component" value="Unassembled WGS sequence"/>
</dbReference>
<evidence type="ECO:0000313" key="3">
    <source>
        <dbReference type="Proteomes" id="UP000295197"/>
    </source>
</evidence>
<evidence type="ECO:0000256" key="1">
    <source>
        <dbReference type="SAM" id="Phobius"/>
    </source>
</evidence>